<keyword evidence="2" id="KW-1185">Reference proteome</keyword>
<dbReference type="Proteomes" id="UP000006727">
    <property type="component" value="Chromosome 14"/>
</dbReference>
<organism evidence="1 2">
    <name type="scientific">Physcomitrium patens</name>
    <name type="common">Spreading-leaved earth moss</name>
    <name type="synonym">Physcomitrella patens</name>
    <dbReference type="NCBI Taxonomy" id="3218"/>
    <lineage>
        <taxon>Eukaryota</taxon>
        <taxon>Viridiplantae</taxon>
        <taxon>Streptophyta</taxon>
        <taxon>Embryophyta</taxon>
        <taxon>Bryophyta</taxon>
        <taxon>Bryophytina</taxon>
        <taxon>Bryopsida</taxon>
        <taxon>Funariidae</taxon>
        <taxon>Funariales</taxon>
        <taxon>Funariaceae</taxon>
        <taxon>Physcomitrium</taxon>
    </lineage>
</organism>
<proteinExistence type="predicted"/>
<dbReference type="EnsemblPlants" id="Pp3c14_25620V3.2">
    <property type="protein sequence ID" value="Pp3c14_25620V3.2"/>
    <property type="gene ID" value="Pp3c14_25620"/>
</dbReference>
<dbReference type="EMBL" id="ABEU02000014">
    <property type="status" value="NOT_ANNOTATED_CDS"/>
    <property type="molecule type" value="Genomic_DNA"/>
</dbReference>
<protein>
    <submittedName>
        <fullName evidence="1">Uncharacterized protein</fullName>
    </submittedName>
</protein>
<sequence length="70" mass="7245">MSKLCSYIDTKSVSGGNGECSATNGWSFGTCGDDDSSECYFSEVVVNSKFGADSDCLDGTCDNKGGISFS</sequence>
<evidence type="ECO:0000313" key="2">
    <source>
        <dbReference type="Proteomes" id="UP000006727"/>
    </source>
</evidence>
<reference evidence="1 2" key="1">
    <citation type="journal article" date="2008" name="Science">
        <title>The Physcomitrella genome reveals evolutionary insights into the conquest of land by plants.</title>
        <authorList>
            <person name="Rensing S."/>
            <person name="Lang D."/>
            <person name="Zimmer A."/>
            <person name="Terry A."/>
            <person name="Salamov A."/>
            <person name="Shapiro H."/>
            <person name="Nishiyama T."/>
            <person name="Perroud P.-F."/>
            <person name="Lindquist E."/>
            <person name="Kamisugi Y."/>
            <person name="Tanahashi T."/>
            <person name="Sakakibara K."/>
            <person name="Fujita T."/>
            <person name="Oishi K."/>
            <person name="Shin-I T."/>
            <person name="Kuroki Y."/>
            <person name="Toyoda A."/>
            <person name="Suzuki Y."/>
            <person name="Hashimoto A."/>
            <person name="Yamaguchi K."/>
            <person name="Sugano A."/>
            <person name="Kohara Y."/>
            <person name="Fujiyama A."/>
            <person name="Anterola A."/>
            <person name="Aoki S."/>
            <person name="Ashton N."/>
            <person name="Barbazuk W.B."/>
            <person name="Barker E."/>
            <person name="Bennetzen J."/>
            <person name="Bezanilla M."/>
            <person name="Blankenship R."/>
            <person name="Cho S.H."/>
            <person name="Dutcher S."/>
            <person name="Estelle M."/>
            <person name="Fawcett J.A."/>
            <person name="Gundlach H."/>
            <person name="Hanada K."/>
            <person name="Heyl A."/>
            <person name="Hicks K.A."/>
            <person name="Hugh J."/>
            <person name="Lohr M."/>
            <person name="Mayer K."/>
            <person name="Melkozernov A."/>
            <person name="Murata T."/>
            <person name="Nelson D."/>
            <person name="Pils B."/>
            <person name="Prigge M."/>
            <person name="Reiss B."/>
            <person name="Renner T."/>
            <person name="Rombauts S."/>
            <person name="Rushton P."/>
            <person name="Sanderfoot A."/>
            <person name="Schween G."/>
            <person name="Shiu S.-H."/>
            <person name="Stueber K."/>
            <person name="Theodoulou F.L."/>
            <person name="Tu H."/>
            <person name="Van de Peer Y."/>
            <person name="Verrier P.J."/>
            <person name="Waters E."/>
            <person name="Wood A."/>
            <person name="Yang L."/>
            <person name="Cove D."/>
            <person name="Cuming A."/>
            <person name="Hasebe M."/>
            <person name="Lucas S."/>
            <person name="Mishler D.B."/>
            <person name="Reski R."/>
            <person name="Grigoriev I."/>
            <person name="Quatrano R.S."/>
            <person name="Boore J.L."/>
        </authorList>
    </citation>
    <scope>NUCLEOTIDE SEQUENCE [LARGE SCALE GENOMIC DNA]</scope>
    <source>
        <strain evidence="1 2">cv. Gransden 2004</strain>
    </source>
</reference>
<dbReference type="AlphaFoldDB" id="A0A7I4AVG7"/>
<dbReference type="Gramene" id="Pp3c14_25620V3.2">
    <property type="protein sequence ID" value="Pp3c14_25620V3.2"/>
    <property type="gene ID" value="Pp3c14_25620"/>
</dbReference>
<gene>
    <name evidence="1" type="primary">LOC112291896</name>
</gene>
<accession>A0A7I4AVG7</accession>
<reference evidence="1 2" key="2">
    <citation type="journal article" date="2018" name="Plant J.">
        <title>The Physcomitrella patens chromosome-scale assembly reveals moss genome structure and evolution.</title>
        <authorList>
            <person name="Lang D."/>
            <person name="Ullrich K.K."/>
            <person name="Murat F."/>
            <person name="Fuchs J."/>
            <person name="Jenkins J."/>
            <person name="Haas F.B."/>
            <person name="Piednoel M."/>
            <person name="Gundlach H."/>
            <person name="Van Bel M."/>
            <person name="Meyberg R."/>
            <person name="Vives C."/>
            <person name="Morata J."/>
            <person name="Symeonidi A."/>
            <person name="Hiss M."/>
            <person name="Muchero W."/>
            <person name="Kamisugi Y."/>
            <person name="Saleh O."/>
            <person name="Blanc G."/>
            <person name="Decker E.L."/>
            <person name="van Gessel N."/>
            <person name="Grimwood J."/>
            <person name="Hayes R.D."/>
            <person name="Graham S.W."/>
            <person name="Gunter L.E."/>
            <person name="McDaniel S.F."/>
            <person name="Hoernstein S.N.W."/>
            <person name="Larsson A."/>
            <person name="Li F.W."/>
            <person name="Perroud P.F."/>
            <person name="Phillips J."/>
            <person name="Ranjan P."/>
            <person name="Rokshar D.S."/>
            <person name="Rothfels C.J."/>
            <person name="Schneider L."/>
            <person name="Shu S."/>
            <person name="Stevenson D.W."/>
            <person name="Thummler F."/>
            <person name="Tillich M."/>
            <person name="Villarreal Aguilar J.C."/>
            <person name="Widiez T."/>
            <person name="Wong G.K."/>
            <person name="Wymore A."/>
            <person name="Zhang Y."/>
            <person name="Zimmer A.D."/>
            <person name="Quatrano R.S."/>
            <person name="Mayer K.F.X."/>
            <person name="Goodstein D."/>
            <person name="Casacuberta J.M."/>
            <person name="Vandepoele K."/>
            <person name="Reski R."/>
            <person name="Cuming A.C."/>
            <person name="Tuskan G.A."/>
            <person name="Maumus F."/>
            <person name="Salse J."/>
            <person name="Schmutz J."/>
            <person name="Rensing S.A."/>
        </authorList>
    </citation>
    <scope>NUCLEOTIDE SEQUENCE [LARGE SCALE GENOMIC DNA]</scope>
    <source>
        <strain evidence="1 2">cv. Gransden 2004</strain>
    </source>
</reference>
<name>A0A7I4AVG7_PHYPA</name>
<evidence type="ECO:0000313" key="1">
    <source>
        <dbReference type="EnsemblPlants" id="Pp3c14_25620V3.2"/>
    </source>
</evidence>
<reference evidence="1" key="3">
    <citation type="submission" date="2020-12" db="UniProtKB">
        <authorList>
            <consortium name="EnsemblPlants"/>
        </authorList>
    </citation>
    <scope>IDENTIFICATION</scope>
</reference>